<gene>
    <name evidence="2" type="ORF">ACX27_27300</name>
</gene>
<evidence type="ECO:0000313" key="2">
    <source>
        <dbReference type="EMBL" id="ALF55718.1"/>
    </source>
</evidence>
<dbReference type="Gene3D" id="1.10.30.50">
    <property type="match status" value="1"/>
</dbReference>
<reference evidence="2 3" key="2">
    <citation type="journal article" date="2016" name="Genome Announc.">
        <title>Draft Genome Sequence of the N2-Fixing Cyanobacterium Nostoc piscinale CENA21, Isolated from the Brazilian Amazon Floodplain.</title>
        <authorList>
            <person name="Leao T."/>
            <person name="Guimaraes P.I."/>
            <person name="de Melo A.G."/>
            <person name="Ramos R.T."/>
            <person name="Leao P.N."/>
            <person name="Silva A."/>
            <person name="Fiore M.F."/>
            <person name="Schneider M.P."/>
        </authorList>
    </citation>
    <scope>NUCLEOTIDE SEQUENCE [LARGE SCALE GENOMIC DNA]</scope>
    <source>
        <strain evidence="2 3">CENA21</strain>
    </source>
</reference>
<dbReference type="SMART" id="SM00507">
    <property type="entry name" value="HNHc"/>
    <property type="match status" value="1"/>
</dbReference>
<evidence type="ECO:0000259" key="1">
    <source>
        <dbReference type="SMART" id="SM00507"/>
    </source>
</evidence>
<dbReference type="Pfam" id="PF01844">
    <property type="entry name" value="HNH"/>
    <property type="match status" value="1"/>
</dbReference>
<sequence length="211" mass="24024">MNAAKPRDCSVSRQVLTRDRGICQCCGYVENPEVHHIQPVIYGGMATPNNLITLCAECHKFAPDKPEHFLAYQKSGGARWQRFAGYLLMQEAEFSPKTTAEEIKKAVTQFRLSTFENNYKERELVSKSPRLSRTAWLKENILALLNQDAEKWLTRAEIFNYLTKLESGESINAGTFSMVLYQMHVDGRIEKSTITKRNPTKTLAIYKALNG</sequence>
<dbReference type="KEGG" id="npz:ACX27_27300"/>
<proteinExistence type="predicted"/>
<dbReference type="OrthoDB" id="9802901at2"/>
<dbReference type="GO" id="GO:0004519">
    <property type="term" value="F:endonuclease activity"/>
    <property type="evidence" value="ECO:0007669"/>
    <property type="project" value="InterPro"/>
</dbReference>
<dbReference type="GO" id="GO:0008270">
    <property type="term" value="F:zinc ion binding"/>
    <property type="evidence" value="ECO:0007669"/>
    <property type="project" value="InterPro"/>
</dbReference>
<dbReference type="CDD" id="cd00085">
    <property type="entry name" value="HNHc"/>
    <property type="match status" value="1"/>
</dbReference>
<reference evidence="3" key="1">
    <citation type="submission" date="2015-07" db="EMBL/GenBank/DDBJ databases">
        <title>Genome Of Nitrogen-Fixing Cyanobacterium Nostoc piscinale CENA21 From Solimoes/Amazon River Floodplain Sediments And Comparative Genomics To Uncover Biosynthetic Natural Products Potential.</title>
        <authorList>
            <person name="Leao T.F."/>
            <person name="Leao P.N."/>
            <person name="Guimaraes P.I."/>
            <person name="de Melo A.G.C."/>
            <person name="Ramos R.T.J."/>
            <person name="Silva A."/>
            <person name="Fiore M.F."/>
            <person name="Schneider M.P.C."/>
        </authorList>
    </citation>
    <scope>NUCLEOTIDE SEQUENCE [LARGE SCALE GENOMIC DNA]</scope>
    <source>
        <strain evidence="3">CENA21</strain>
    </source>
</reference>
<keyword evidence="3" id="KW-1185">Reference proteome</keyword>
<dbReference type="EMBL" id="CP012036">
    <property type="protein sequence ID" value="ALF55718.1"/>
    <property type="molecule type" value="Genomic_DNA"/>
</dbReference>
<dbReference type="Proteomes" id="UP000062645">
    <property type="component" value="Chromosome"/>
</dbReference>
<dbReference type="AlphaFoldDB" id="A0A0M5MI26"/>
<feature type="domain" description="HNH nuclease" evidence="1">
    <location>
        <begin position="10"/>
        <end position="60"/>
    </location>
</feature>
<dbReference type="STRING" id="224013.ACX27_27300"/>
<name>A0A0M5MI26_9NOSO</name>
<dbReference type="RefSeq" id="WP_158507428.1">
    <property type="nucleotide sequence ID" value="NZ_CP012036.1"/>
</dbReference>
<dbReference type="GO" id="GO:0003676">
    <property type="term" value="F:nucleic acid binding"/>
    <property type="evidence" value="ECO:0007669"/>
    <property type="project" value="InterPro"/>
</dbReference>
<dbReference type="InterPro" id="IPR003615">
    <property type="entry name" value="HNH_nuc"/>
</dbReference>
<organism evidence="2 3">
    <name type="scientific">Nostoc piscinale CENA21</name>
    <dbReference type="NCBI Taxonomy" id="224013"/>
    <lineage>
        <taxon>Bacteria</taxon>
        <taxon>Bacillati</taxon>
        <taxon>Cyanobacteriota</taxon>
        <taxon>Cyanophyceae</taxon>
        <taxon>Nostocales</taxon>
        <taxon>Nostocaceae</taxon>
        <taxon>Nostoc</taxon>
    </lineage>
</organism>
<dbReference type="InterPro" id="IPR002711">
    <property type="entry name" value="HNH"/>
</dbReference>
<evidence type="ECO:0000313" key="3">
    <source>
        <dbReference type="Proteomes" id="UP000062645"/>
    </source>
</evidence>
<dbReference type="PATRIC" id="fig|224013.5.peg.6533"/>
<protein>
    <recommendedName>
        <fullName evidence="1">HNH nuclease domain-containing protein</fullName>
    </recommendedName>
</protein>
<accession>A0A0M5MI26</accession>